<dbReference type="EMBL" id="FMYV01000003">
    <property type="protein sequence ID" value="SDC32357.1"/>
    <property type="molecule type" value="Genomic_DNA"/>
</dbReference>
<dbReference type="GO" id="GO:0032259">
    <property type="term" value="P:methylation"/>
    <property type="evidence" value="ECO:0007669"/>
    <property type="project" value="UniProtKB-KW"/>
</dbReference>
<dbReference type="Pfam" id="PF05711">
    <property type="entry name" value="TylF"/>
    <property type="match status" value="1"/>
</dbReference>
<dbReference type="InterPro" id="IPR008884">
    <property type="entry name" value="TylF_MeTrfase"/>
</dbReference>
<proteinExistence type="predicted"/>
<accession>A0A1G6KN64</accession>
<dbReference type="SUPFAM" id="SSF53335">
    <property type="entry name" value="S-adenosyl-L-methionine-dependent methyltransferases"/>
    <property type="match status" value="1"/>
</dbReference>
<dbReference type="AlphaFoldDB" id="A0A1G6KN64"/>
<dbReference type="GO" id="GO:0008168">
    <property type="term" value="F:methyltransferase activity"/>
    <property type="evidence" value="ECO:0007669"/>
    <property type="project" value="UniProtKB-KW"/>
</dbReference>
<name>A0A1G6KN64_9BACT</name>
<organism evidence="1 2">
    <name type="scientific">Geotoga petraea</name>
    <dbReference type="NCBI Taxonomy" id="28234"/>
    <lineage>
        <taxon>Bacteria</taxon>
        <taxon>Thermotogati</taxon>
        <taxon>Thermotogota</taxon>
        <taxon>Thermotogae</taxon>
        <taxon>Petrotogales</taxon>
        <taxon>Petrotogaceae</taxon>
        <taxon>Geotoga</taxon>
    </lineage>
</organism>
<protein>
    <submittedName>
        <fullName evidence="1">Macrocin-O-methyltransferase (TylF)</fullName>
    </submittedName>
</protein>
<reference evidence="1 2" key="1">
    <citation type="submission" date="2016-10" db="EMBL/GenBank/DDBJ databases">
        <authorList>
            <person name="de Groot N.N."/>
        </authorList>
    </citation>
    <scope>NUCLEOTIDE SEQUENCE [LARGE SCALE GENOMIC DNA]</scope>
    <source>
        <strain evidence="1 2">WG14</strain>
    </source>
</reference>
<dbReference type="InterPro" id="IPR029063">
    <property type="entry name" value="SAM-dependent_MTases_sf"/>
</dbReference>
<dbReference type="Proteomes" id="UP000199322">
    <property type="component" value="Unassembled WGS sequence"/>
</dbReference>
<dbReference type="PANTHER" id="PTHR40036">
    <property type="entry name" value="MACROCIN O-METHYLTRANSFERASE"/>
    <property type="match status" value="1"/>
</dbReference>
<evidence type="ECO:0000313" key="1">
    <source>
        <dbReference type="EMBL" id="SDC32357.1"/>
    </source>
</evidence>
<keyword evidence="2" id="KW-1185">Reference proteome</keyword>
<dbReference type="Gene3D" id="3.40.50.150">
    <property type="entry name" value="Vaccinia Virus protein VP39"/>
    <property type="match status" value="1"/>
</dbReference>
<gene>
    <name evidence="1" type="ORF">SAMN04488588_0820</name>
</gene>
<dbReference type="RefSeq" id="WP_091403049.1">
    <property type="nucleotide sequence ID" value="NZ_FMYV01000003.1"/>
</dbReference>
<keyword evidence="1" id="KW-0489">Methyltransferase</keyword>
<keyword evidence="1" id="KW-0808">Transferase</keyword>
<dbReference type="STRING" id="28234.SAMN04488588_0820"/>
<sequence length="235" mass="27387">MNTEEIFNTFGGTFNKKMDNFEKFVPRQAISRFLARYELFKMIKDVKGDIIECGVYHGGGVMAWAKLSTILEPYALYRNIIGFDTFEGFPNIHDEDASEWKNRNLKEKALNPNFDVKKELEELIKNYDDNRYLGNFQKIELVKGDAIKTIPEYVEKNPQLTISLLFLDFDLYNPTKIALKYLFPRVVKGGIVVFDEVNNKLWPGETKAIFEKFGGFNKLEIKKFNFEPKVAYMKV</sequence>
<evidence type="ECO:0000313" key="2">
    <source>
        <dbReference type="Proteomes" id="UP000199322"/>
    </source>
</evidence>
<dbReference type="PANTHER" id="PTHR40036:SF1">
    <property type="entry name" value="MACROCIN O-METHYLTRANSFERASE"/>
    <property type="match status" value="1"/>
</dbReference>